<feature type="region of interest" description="Disordered" evidence="1">
    <location>
        <begin position="229"/>
        <end position="252"/>
    </location>
</feature>
<dbReference type="Gene3D" id="1.10.1130.10">
    <property type="entry name" value="Flavocytochrome C3, Chain A"/>
    <property type="match status" value="1"/>
</dbReference>
<evidence type="ECO:0000313" key="3">
    <source>
        <dbReference type="Proteomes" id="UP000250928"/>
    </source>
</evidence>
<reference evidence="2 3" key="1">
    <citation type="submission" date="2018-01" db="EMBL/GenBank/DDBJ databases">
        <title>Novel co-symbiosis in the lucinid bivalve Phacoides pectinatus.</title>
        <authorList>
            <person name="Lim S.J."/>
            <person name="Davis B.G."/>
            <person name="Gill D.E."/>
            <person name="Engel A.S."/>
            <person name="Anderson L.C."/>
            <person name="Campbell B.J."/>
        </authorList>
    </citation>
    <scope>NUCLEOTIDE SEQUENCE [LARGE SCALE GENOMIC DNA]</scope>
    <source>
        <strain evidence="2">N3_P5</strain>
    </source>
</reference>
<accession>A0A657Q0J3</accession>
<gene>
    <name evidence="2" type="ORF">C3L24_09490</name>
</gene>
<evidence type="ECO:0000313" key="2">
    <source>
        <dbReference type="EMBL" id="PUE00289.1"/>
    </source>
</evidence>
<dbReference type="EMBL" id="PQCO01000227">
    <property type="protein sequence ID" value="PUE00289.1"/>
    <property type="molecule type" value="Genomic_DNA"/>
</dbReference>
<feature type="compositionally biased region" description="Basic and acidic residues" evidence="1">
    <location>
        <begin position="241"/>
        <end position="252"/>
    </location>
</feature>
<proteinExistence type="predicted"/>
<dbReference type="SUPFAM" id="SSF48695">
    <property type="entry name" value="Multiheme cytochromes"/>
    <property type="match status" value="1"/>
</dbReference>
<dbReference type="Proteomes" id="UP000250928">
    <property type="component" value="Unassembled WGS sequence"/>
</dbReference>
<protein>
    <recommendedName>
        <fullName evidence="4">Cytochrome c7-like domain-containing protein</fullName>
    </recommendedName>
</protein>
<evidence type="ECO:0008006" key="4">
    <source>
        <dbReference type="Google" id="ProtNLM"/>
    </source>
</evidence>
<dbReference type="InterPro" id="IPR036280">
    <property type="entry name" value="Multihaem_cyt_sf"/>
</dbReference>
<dbReference type="AlphaFoldDB" id="A0A657Q0J3"/>
<sequence>MLAVFSTPTVYGEANQVGNECFESRDGKTQVTQKEVAPGTLNVRCSPTTGGVLWWGDPFDGTIPMGDMPASVDADYLHEEAVVKPREPEIDRNKLLTVCTVACHNGEYVPVPQSKEPRPLAMHQDIVPDSMKLAHGKGAIWCLDCHSKTNRTKLIDHFDNEISFNQPQKLCGKCHGQVLRRWREGIHGKRIGMWDKGGKKRWWVCTECHNPHDVEQGNRQSGFAQLYPEPAPMLPKGMPNADHERVKHGPGH</sequence>
<name>A0A657Q0J3_9GAMM</name>
<comment type="caution">
    <text evidence="2">The sequence shown here is derived from an EMBL/GenBank/DDBJ whole genome shotgun (WGS) entry which is preliminary data.</text>
</comment>
<evidence type="ECO:0000256" key="1">
    <source>
        <dbReference type="SAM" id="MobiDB-lite"/>
    </source>
</evidence>
<organism evidence="2 3">
    <name type="scientific">Candidatus Sedimenticola endophacoides</name>
    <dbReference type="NCBI Taxonomy" id="2548426"/>
    <lineage>
        <taxon>Bacteria</taxon>
        <taxon>Pseudomonadati</taxon>
        <taxon>Pseudomonadota</taxon>
        <taxon>Gammaproteobacteria</taxon>
        <taxon>Chromatiales</taxon>
        <taxon>Sedimenticolaceae</taxon>
        <taxon>Sedimenticola</taxon>
    </lineage>
</organism>